<proteinExistence type="predicted"/>
<evidence type="ECO:0000313" key="1">
    <source>
        <dbReference type="EMBL" id="CAB3982721.1"/>
    </source>
</evidence>
<gene>
    <name evidence="1" type="ORF">PACLA_8A033580</name>
</gene>
<evidence type="ECO:0000313" key="2">
    <source>
        <dbReference type="Proteomes" id="UP001152795"/>
    </source>
</evidence>
<dbReference type="Proteomes" id="UP001152795">
    <property type="component" value="Unassembled WGS sequence"/>
</dbReference>
<reference evidence="1" key="1">
    <citation type="submission" date="2020-04" db="EMBL/GenBank/DDBJ databases">
        <authorList>
            <person name="Alioto T."/>
            <person name="Alioto T."/>
            <person name="Gomez Garrido J."/>
        </authorList>
    </citation>
    <scope>NUCLEOTIDE SEQUENCE</scope>
    <source>
        <strain evidence="1">A484AB</strain>
    </source>
</reference>
<dbReference type="AlphaFoldDB" id="A0A7D9HEL3"/>
<name>A0A7D9HEL3_PARCT</name>
<keyword evidence="2" id="KW-1185">Reference proteome</keyword>
<dbReference type="EMBL" id="CACRXK020000535">
    <property type="protein sequence ID" value="CAB3982721.1"/>
    <property type="molecule type" value="Genomic_DNA"/>
</dbReference>
<accession>A0A7D9HEL3</accession>
<organism evidence="1 2">
    <name type="scientific">Paramuricea clavata</name>
    <name type="common">Red gorgonian</name>
    <name type="synonym">Violescent sea-whip</name>
    <dbReference type="NCBI Taxonomy" id="317549"/>
    <lineage>
        <taxon>Eukaryota</taxon>
        <taxon>Metazoa</taxon>
        <taxon>Cnidaria</taxon>
        <taxon>Anthozoa</taxon>
        <taxon>Octocorallia</taxon>
        <taxon>Malacalcyonacea</taxon>
        <taxon>Plexauridae</taxon>
        <taxon>Paramuricea</taxon>
    </lineage>
</organism>
<dbReference type="OrthoDB" id="6154541at2759"/>
<sequence>MEKEFHKNESGNWEMPLPFRSPNVTMPNNREQAMSRLQSLLRTFKRKPQMEKDYLEFLRKSSWERRNRKINPLDGTNPSLTTQIYAGNLGEVNYLPSRMSLLADVTTQGTLVVSPAVRSTHSRTQVKMP</sequence>
<protein>
    <submittedName>
        <fullName evidence="1">Uncharacterized protein</fullName>
    </submittedName>
</protein>
<comment type="caution">
    <text evidence="1">The sequence shown here is derived from an EMBL/GenBank/DDBJ whole genome shotgun (WGS) entry which is preliminary data.</text>
</comment>
<dbReference type="PANTHER" id="PTHR47331">
    <property type="entry name" value="PHD-TYPE DOMAIN-CONTAINING PROTEIN"/>
    <property type="match status" value="1"/>
</dbReference>
<dbReference type="PANTHER" id="PTHR47331:SF6">
    <property type="entry name" value="DOUBLECORTIN DOMAIN-CONTAINING PROTEIN"/>
    <property type="match status" value="1"/>
</dbReference>